<comment type="function">
    <text evidence="5">Catalyzes the dephosphorylation of the nucleoside 5'-monophosphates deoxyadenosine monophosphate (dAMP), deoxycytidine monophosphate (dCMP), deoxyguanosine monophosphate (dGMP) and deoxythymidine monophosphate (dTMP).</text>
</comment>
<proteinExistence type="inferred from homology"/>
<evidence type="ECO:0000256" key="10">
    <source>
        <dbReference type="ARBA" id="ARBA00022801"/>
    </source>
</evidence>
<evidence type="ECO:0000256" key="11">
    <source>
        <dbReference type="ARBA" id="ARBA00022842"/>
    </source>
</evidence>
<evidence type="ECO:0000256" key="4">
    <source>
        <dbReference type="ARBA" id="ARBA00001946"/>
    </source>
</evidence>
<protein>
    <recommendedName>
        <fullName evidence="8">5'-deoxynucleotidase</fullName>
        <ecNumber evidence="8">3.1.3.89</ecNumber>
    </recommendedName>
</protein>
<feature type="domain" description="HD" evidence="13">
    <location>
        <begin position="48"/>
        <end position="203"/>
    </location>
</feature>
<comment type="subunit">
    <text evidence="7">Homodimer.</text>
</comment>
<comment type="cofactor">
    <cofactor evidence="4">
        <name>Mg(2+)</name>
        <dbReference type="ChEBI" id="CHEBI:18420"/>
    </cofactor>
</comment>
<gene>
    <name evidence="14" type="ORF">BU23DRAFT_445499</name>
</gene>
<evidence type="ECO:0000256" key="9">
    <source>
        <dbReference type="ARBA" id="ARBA00022723"/>
    </source>
</evidence>
<keyword evidence="12" id="KW-0170">Cobalt</keyword>
<dbReference type="FunFam" id="1.10.3210.10:FF:000011">
    <property type="entry name" value="HD domain-containing protein 2"/>
    <property type="match status" value="1"/>
</dbReference>
<evidence type="ECO:0000256" key="3">
    <source>
        <dbReference type="ARBA" id="ARBA00001941"/>
    </source>
</evidence>
<dbReference type="GO" id="GO:0002953">
    <property type="term" value="F:5'-deoxynucleotidase activity"/>
    <property type="evidence" value="ECO:0007669"/>
    <property type="project" value="UniProtKB-EC"/>
</dbReference>
<name>A0A6A5VVT9_9PLEO</name>
<dbReference type="AlphaFoldDB" id="A0A6A5VVT9"/>
<evidence type="ECO:0000256" key="2">
    <source>
        <dbReference type="ARBA" id="ARBA00001936"/>
    </source>
</evidence>
<evidence type="ECO:0000256" key="7">
    <source>
        <dbReference type="ARBA" id="ARBA00011738"/>
    </source>
</evidence>
<organism evidence="14 15">
    <name type="scientific">Bimuria novae-zelandiae CBS 107.79</name>
    <dbReference type="NCBI Taxonomy" id="1447943"/>
    <lineage>
        <taxon>Eukaryota</taxon>
        <taxon>Fungi</taxon>
        <taxon>Dikarya</taxon>
        <taxon>Ascomycota</taxon>
        <taxon>Pezizomycotina</taxon>
        <taxon>Dothideomycetes</taxon>
        <taxon>Pleosporomycetidae</taxon>
        <taxon>Pleosporales</taxon>
        <taxon>Massarineae</taxon>
        <taxon>Didymosphaeriaceae</taxon>
        <taxon>Bimuria</taxon>
    </lineage>
</organism>
<dbReference type="OrthoDB" id="10254258at2759"/>
<dbReference type="Gene3D" id="1.10.3210.10">
    <property type="entry name" value="Hypothetical protein af1432"/>
    <property type="match status" value="1"/>
</dbReference>
<evidence type="ECO:0000256" key="6">
    <source>
        <dbReference type="ARBA" id="ARBA00009999"/>
    </source>
</evidence>
<comment type="similarity">
    <text evidence="6">Belongs to the HDDC2 family.</text>
</comment>
<evidence type="ECO:0000256" key="1">
    <source>
        <dbReference type="ARBA" id="ARBA00001638"/>
    </source>
</evidence>
<comment type="cofactor">
    <cofactor evidence="3">
        <name>Co(2+)</name>
        <dbReference type="ChEBI" id="CHEBI:48828"/>
    </cofactor>
</comment>
<keyword evidence="10" id="KW-0378">Hydrolase</keyword>
<dbReference type="GO" id="GO:0046872">
    <property type="term" value="F:metal ion binding"/>
    <property type="evidence" value="ECO:0007669"/>
    <property type="project" value="UniProtKB-KW"/>
</dbReference>
<dbReference type="PANTHER" id="PTHR11845">
    <property type="entry name" value="5'-DEOXYNUCLEOTIDASE HDDC2"/>
    <property type="match status" value="1"/>
</dbReference>
<dbReference type="EC" id="3.1.3.89" evidence="8"/>
<dbReference type="GO" id="GO:0005737">
    <property type="term" value="C:cytoplasm"/>
    <property type="evidence" value="ECO:0007669"/>
    <property type="project" value="TreeGrafter"/>
</dbReference>
<evidence type="ECO:0000313" key="14">
    <source>
        <dbReference type="EMBL" id="KAF1979852.1"/>
    </source>
</evidence>
<dbReference type="Proteomes" id="UP000800036">
    <property type="component" value="Unassembled WGS sequence"/>
</dbReference>
<comment type="catalytic activity">
    <reaction evidence="1">
        <text>a 2'-deoxyribonucleoside 5'-phosphate + H2O = a 2'-deoxyribonucleoside + phosphate</text>
        <dbReference type="Rhea" id="RHEA:36167"/>
        <dbReference type="ChEBI" id="CHEBI:15377"/>
        <dbReference type="ChEBI" id="CHEBI:18274"/>
        <dbReference type="ChEBI" id="CHEBI:43474"/>
        <dbReference type="ChEBI" id="CHEBI:65317"/>
        <dbReference type="EC" id="3.1.3.89"/>
    </reaction>
</comment>
<dbReference type="InterPro" id="IPR039356">
    <property type="entry name" value="YfbR/HDDC2"/>
</dbReference>
<keyword evidence="9" id="KW-0479">Metal-binding</keyword>
<evidence type="ECO:0000256" key="5">
    <source>
        <dbReference type="ARBA" id="ARBA00004074"/>
    </source>
</evidence>
<keyword evidence="11" id="KW-0460">Magnesium</keyword>
<dbReference type="EMBL" id="ML976657">
    <property type="protein sequence ID" value="KAF1979852.1"/>
    <property type="molecule type" value="Genomic_DNA"/>
</dbReference>
<sequence length="243" mass="28036">MLSDPLSGPRAPVQAPVEPQWTVESVLSTMPHRPAHDTASPVPFFHLIERLKTTKRTGWTNVGIEHGESISDHMYRMAILAMVAPTTIASRINMSRCVQMALIHDMAESLVGDITPVEGVSKAEKSRRESEAMDYISERLLGRVPGLSGQEIREIWQEYEDDETLDAHFVHDLDKIEHVLQIVEYERKYEGHKDLGEFTWICSRIKLPEVKEWCDAVLEERRQFWKSVGKEPEWRDEKKFKDV</sequence>
<dbReference type="GO" id="GO:0009159">
    <property type="term" value="P:deoxyribonucleoside monophosphate catabolic process"/>
    <property type="evidence" value="ECO:0007669"/>
    <property type="project" value="UniProtKB-ARBA"/>
</dbReference>
<evidence type="ECO:0000256" key="8">
    <source>
        <dbReference type="ARBA" id="ARBA00012964"/>
    </source>
</evidence>
<dbReference type="Pfam" id="PF13023">
    <property type="entry name" value="HD_3"/>
    <property type="match status" value="1"/>
</dbReference>
<dbReference type="SUPFAM" id="SSF109604">
    <property type="entry name" value="HD-domain/PDEase-like"/>
    <property type="match status" value="1"/>
</dbReference>
<comment type="cofactor">
    <cofactor evidence="2">
        <name>Mn(2+)</name>
        <dbReference type="ChEBI" id="CHEBI:29035"/>
    </cofactor>
</comment>
<evidence type="ECO:0000256" key="12">
    <source>
        <dbReference type="ARBA" id="ARBA00023285"/>
    </source>
</evidence>
<dbReference type="InterPro" id="IPR006674">
    <property type="entry name" value="HD_domain"/>
</dbReference>
<accession>A0A6A5VVT9</accession>
<dbReference type="PANTHER" id="PTHR11845:SF13">
    <property type="entry name" value="5'-DEOXYNUCLEOTIDASE HDDC2"/>
    <property type="match status" value="1"/>
</dbReference>
<evidence type="ECO:0000259" key="13">
    <source>
        <dbReference type="Pfam" id="PF13023"/>
    </source>
</evidence>
<keyword evidence="15" id="KW-1185">Reference proteome</keyword>
<evidence type="ECO:0000313" key="15">
    <source>
        <dbReference type="Proteomes" id="UP000800036"/>
    </source>
</evidence>
<reference evidence="14" key="1">
    <citation type="journal article" date="2020" name="Stud. Mycol.">
        <title>101 Dothideomycetes genomes: a test case for predicting lifestyles and emergence of pathogens.</title>
        <authorList>
            <person name="Haridas S."/>
            <person name="Albert R."/>
            <person name="Binder M."/>
            <person name="Bloem J."/>
            <person name="Labutti K."/>
            <person name="Salamov A."/>
            <person name="Andreopoulos B."/>
            <person name="Baker S."/>
            <person name="Barry K."/>
            <person name="Bills G."/>
            <person name="Bluhm B."/>
            <person name="Cannon C."/>
            <person name="Castanera R."/>
            <person name="Culley D."/>
            <person name="Daum C."/>
            <person name="Ezra D."/>
            <person name="Gonzalez J."/>
            <person name="Henrissat B."/>
            <person name="Kuo A."/>
            <person name="Liang C."/>
            <person name="Lipzen A."/>
            <person name="Lutzoni F."/>
            <person name="Magnuson J."/>
            <person name="Mondo S."/>
            <person name="Nolan M."/>
            <person name="Ohm R."/>
            <person name="Pangilinan J."/>
            <person name="Park H.-J."/>
            <person name="Ramirez L."/>
            <person name="Alfaro M."/>
            <person name="Sun H."/>
            <person name="Tritt A."/>
            <person name="Yoshinaga Y."/>
            <person name="Zwiers L.-H."/>
            <person name="Turgeon B."/>
            <person name="Goodwin S."/>
            <person name="Spatafora J."/>
            <person name="Crous P."/>
            <person name="Grigoriev I."/>
        </authorList>
    </citation>
    <scope>NUCLEOTIDE SEQUENCE</scope>
    <source>
        <strain evidence="14">CBS 107.79</strain>
    </source>
</reference>